<dbReference type="Proteomes" id="UP000001520">
    <property type="component" value="Chromosome"/>
</dbReference>
<dbReference type="Pfam" id="PF00156">
    <property type="entry name" value="Pribosyltran"/>
    <property type="match status" value="1"/>
</dbReference>
<dbReference type="GO" id="GO:0016757">
    <property type="term" value="F:glycosyltransferase activity"/>
    <property type="evidence" value="ECO:0007669"/>
    <property type="project" value="UniProtKB-KW"/>
</dbReference>
<keyword evidence="1 4" id="KW-0808">Transferase</keyword>
<dbReference type="SUPFAM" id="SSF53271">
    <property type="entry name" value="PRTase-like"/>
    <property type="match status" value="1"/>
</dbReference>
<evidence type="ECO:0000313" key="5">
    <source>
        <dbReference type="Proteomes" id="UP000001520"/>
    </source>
</evidence>
<dbReference type="EMBL" id="AP011529">
    <property type="protein sequence ID" value="BAI80452.1"/>
    <property type="molecule type" value="Genomic_DNA"/>
</dbReference>
<evidence type="ECO:0000256" key="1">
    <source>
        <dbReference type="ARBA" id="ARBA00022679"/>
    </source>
</evidence>
<accession>D3PCX9</accession>
<dbReference type="HOGENOM" id="CLU_099015_0_0_0"/>
<dbReference type="InterPro" id="IPR050118">
    <property type="entry name" value="Pur/Pyrimidine_PRTase"/>
</dbReference>
<dbReference type="EC" id="2.4.2.-" evidence="4"/>
<dbReference type="Gene3D" id="3.40.50.2020">
    <property type="match status" value="1"/>
</dbReference>
<dbReference type="eggNOG" id="COG0503">
    <property type="taxonomic scope" value="Bacteria"/>
</dbReference>
<evidence type="ECO:0000256" key="2">
    <source>
        <dbReference type="ARBA" id="ARBA00022726"/>
    </source>
</evidence>
<feature type="domain" description="Phosphoribosyltransferase" evidence="3">
    <location>
        <begin position="40"/>
        <end position="159"/>
    </location>
</feature>
<dbReference type="GO" id="GO:0006166">
    <property type="term" value="P:purine ribonucleoside salvage"/>
    <property type="evidence" value="ECO:0007669"/>
    <property type="project" value="UniProtKB-KW"/>
</dbReference>
<keyword evidence="2" id="KW-0660">Purine salvage</keyword>
<name>D3PCX9_DEFDS</name>
<gene>
    <name evidence="4" type="ordered locus">DEFDS_0980</name>
</gene>
<dbReference type="CDD" id="cd06223">
    <property type="entry name" value="PRTases_typeI"/>
    <property type="match status" value="1"/>
</dbReference>
<protein>
    <submittedName>
        <fullName evidence="4">Xanthine phosphoribosyltransferase</fullName>
        <ecNumber evidence="4">2.4.2.-</ecNumber>
    </submittedName>
</protein>
<dbReference type="STRING" id="639282.DEFDS_0980"/>
<organism evidence="4 5">
    <name type="scientific">Deferribacter desulfuricans (strain DSM 14783 / JCM 11476 / NBRC 101012 / SSM1)</name>
    <dbReference type="NCBI Taxonomy" id="639282"/>
    <lineage>
        <taxon>Bacteria</taxon>
        <taxon>Pseudomonadati</taxon>
        <taxon>Deferribacterota</taxon>
        <taxon>Deferribacteres</taxon>
        <taxon>Deferribacterales</taxon>
        <taxon>Deferribacteraceae</taxon>
        <taxon>Deferribacter</taxon>
    </lineage>
</organism>
<proteinExistence type="predicted"/>
<dbReference type="KEGG" id="ddf:DEFDS_0980"/>
<evidence type="ECO:0000259" key="3">
    <source>
        <dbReference type="Pfam" id="PF00156"/>
    </source>
</evidence>
<dbReference type="AlphaFoldDB" id="D3PCX9"/>
<evidence type="ECO:0000313" key="4">
    <source>
        <dbReference type="EMBL" id="BAI80452.1"/>
    </source>
</evidence>
<keyword evidence="4" id="KW-0328">Glycosyltransferase</keyword>
<dbReference type="PANTHER" id="PTHR43864">
    <property type="entry name" value="HYPOXANTHINE/GUANINE PHOSPHORIBOSYLTRANSFERASE"/>
    <property type="match status" value="1"/>
</dbReference>
<dbReference type="InterPro" id="IPR000836">
    <property type="entry name" value="PRTase_dom"/>
</dbReference>
<dbReference type="PANTHER" id="PTHR43864:SF1">
    <property type="entry name" value="XANTHINE PHOSPHORIBOSYLTRANSFERASE"/>
    <property type="match status" value="1"/>
</dbReference>
<reference evidence="4 5" key="1">
    <citation type="journal article" date="2010" name="DNA Res.">
        <title>Bacterial lifestyle in a deep-sea hydrothermal vent chimney revealed by the genome sequence of the thermophilic bacterium Deferribacter desulfuricans SSM1.</title>
        <authorList>
            <person name="Takaki Y."/>
            <person name="Shimamura S."/>
            <person name="Nakagawa S."/>
            <person name="Fukuhara Y."/>
            <person name="Horikawa H."/>
            <person name="Ankai A."/>
            <person name="Harada T."/>
            <person name="Hosoyama A."/>
            <person name="Oguchi A."/>
            <person name="Fukui S."/>
            <person name="Fujita N."/>
            <person name="Takami H."/>
            <person name="Takai K."/>
        </authorList>
    </citation>
    <scope>NUCLEOTIDE SEQUENCE [LARGE SCALE GENOMIC DNA]</scope>
    <source>
        <strain evidence="5">DSM 14783 / JCM 11476 / NBRC 101012 / SSM1</strain>
    </source>
</reference>
<keyword evidence="5" id="KW-1185">Reference proteome</keyword>
<dbReference type="InterPro" id="IPR029057">
    <property type="entry name" value="PRTase-like"/>
</dbReference>
<sequence>MDLKRKFLNIFKNKAEINGDIINVTEFLNHLVDFTALELIVDYFEYKLRNTEFNKFITVESSGIIFTSALAYKMKKDFVVVKKKLPITIDDYYSVSSFSFTKQEKTELFISKNVIRNGEKLVFIDDFYAHGNTFDAVKELCSEAGGEIVASAVVVNKSNESDIISLITKSDLKNFMEDVYE</sequence>